<sequence>MTESAHHRMSPPQPPALPEPPAPATRESRDEEPFPFDTAGQLLTRITERLGHQLSHVARNGTRSDTGSDTRGGTRDDTPTSPLPAPASPALTDRAPSLPAPALVVVAHGSRDPRALRTITALLDRVRELRPDLDVRLGHIELNEPRLPDTLASLGAGRAVLVPLLLSRGVHIKRDLPAFAAAAPHLRTRVAAPLGPHPLLVEALYARLVEAGWPTDRRHGTGIVLAAAGSRDPESAADTRRTAVMLSERLGGVPVVPAYASAASPTVPDALRALAARGRHRTAIASYFTAPGYFATRSAAAGSGLVAAPRIAAAPLGAHPAMARLLLHRYDEALAAPLTAPRPGSPEESGVHSSSTAFMTLFAIGAPSLPPEISAREMSMSVGSMKTATATEASPFWP</sequence>
<reference evidence="1" key="1">
    <citation type="submission" date="2022-10" db="EMBL/GenBank/DDBJ databases">
        <title>The complete genomes of actinobacterial strains from the NBC collection.</title>
        <authorList>
            <person name="Joergensen T.S."/>
            <person name="Alvarez Arevalo M."/>
            <person name="Sterndorff E.B."/>
            <person name="Faurdal D."/>
            <person name="Vuksanovic O."/>
            <person name="Mourched A.-S."/>
            <person name="Charusanti P."/>
            <person name="Shaw S."/>
            <person name="Blin K."/>
            <person name="Weber T."/>
        </authorList>
    </citation>
    <scope>NUCLEOTIDE SEQUENCE</scope>
    <source>
        <strain evidence="1">NBC 01771</strain>
    </source>
</reference>
<dbReference type="EMBL" id="CP109109">
    <property type="protein sequence ID" value="WSC00286.1"/>
    <property type="molecule type" value="Genomic_DNA"/>
</dbReference>
<gene>
    <name evidence="1" type="ORF">OG835_26970</name>
</gene>
<dbReference type="Proteomes" id="UP001348369">
    <property type="component" value="Chromosome"/>
</dbReference>
<protein>
    <submittedName>
        <fullName evidence="1">Sirohydrochlorin chelatase</fullName>
    </submittedName>
</protein>
<organism evidence="1 2">
    <name type="scientific">Streptomyces scopuliridis</name>
    <dbReference type="NCBI Taxonomy" id="452529"/>
    <lineage>
        <taxon>Bacteria</taxon>
        <taxon>Bacillati</taxon>
        <taxon>Actinomycetota</taxon>
        <taxon>Actinomycetes</taxon>
        <taxon>Kitasatosporales</taxon>
        <taxon>Streptomycetaceae</taxon>
        <taxon>Streptomyces</taxon>
    </lineage>
</organism>
<name>A0ACD4ZPR8_9ACTN</name>
<proteinExistence type="predicted"/>
<keyword evidence="2" id="KW-1185">Reference proteome</keyword>
<accession>A0ACD4ZPR8</accession>
<evidence type="ECO:0000313" key="1">
    <source>
        <dbReference type="EMBL" id="WSC00286.1"/>
    </source>
</evidence>
<evidence type="ECO:0000313" key="2">
    <source>
        <dbReference type="Proteomes" id="UP001348369"/>
    </source>
</evidence>